<name>A0AAD8JWG8_TARER</name>
<reference evidence="1" key="1">
    <citation type="journal article" date="2023" name="bioRxiv">
        <title>Improved chromosome-level genome assembly for marigold (Tagetes erecta).</title>
        <authorList>
            <person name="Jiang F."/>
            <person name="Yuan L."/>
            <person name="Wang S."/>
            <person name="Wang H."/>
            <person name="Xu D."/>
            <person name="Wang A."/>
            <person name="Fan W."/>
        </authorList>
    </citation>
    <scope>NUCLEOTIDE SEQUENCE</scope>
    <source>
        <strain evidence="1">WSJ</strain>
        <tissue evidence="1">Leaf</tissue>
    </source>
</reference>
<evidence type="ECO:0000313" key="1">
    <source>
        <dbReference type="EMBL" id="KAK1412235.1"/>
    </source>
</evidence>
<proteinExistence type="predicted"/>
<sequence length="184" mass="20372">MSTSTFHVNDSNLIMLQLLLNEALCSNSPVCALEDSVRTSFGEDKQRLKRIKCNVDINAAVDGSSSEIVQQPTCKRNRRLPNAQANAAVAPIPRADETQPPVKPPKRRGKSLNVKAANISTEGNKINLTMDTRTKGFVGTTATLFATECGIVIRNTCPMKYPKWDSIPSDDKDKMYEKLETRFN</sequence>
<organism evidence="1 2">
    <name type="scientific">Tagetes erecta</name>
    <name type="common">African marigold</name>
    <dbReference type="NCBI Taxonomy" id="13708"/>
    <lineage>
        <taxon>Eukaryota</taxon>
        <taxon>Viridiplantae</taxon>
        <taxon>Streptophyta</taxon>
        <taxon>Embryophyta</taxon>
        <taxon>Tracheophyta</taxon>
        <taxon>Spermatophyta</taxon>
        <taxon>Magnoliopsida</taxon>
        <taxon>eudicotyledons</taxon>
        <taxon>Gunneridae</taxon>
        <taxon>Pentapetalae</taxon>
        <taxon>asterids</taxon>
        <taxon>campanulids</taxon>
        <taxon>Asterales</taxon>
        <taxon>Asteraceae</taxon>
        <taxon>Asteroideae</taxon>
        <taxon>Heliantheae alliance</taxon>
        <taxon>Tageteae</taxon>
        <taxon>Tagetes</taxon>
    </lineage>
</organism>
<evidence type="ECO:0000313" key="2">
    <source>
        <dbReference type="Proteomes" id="UP001229421"/>
    </source>
</evidence>
<accession>A0AAD8JWG8</accession>
<protein>
    <submittedName>
        <fullName evidence="1">Uncharacterized protein</fullName>
    </submittedName>
</protein>
<comment type="caution">
    <text evidence="1">The sequence shown here is derived from an EMBL/GenBank/DDBJ whole genome shotgun (WGS) entry which is preliminary data.</text>
</comment>
<dbReference type="PANTHER" id="PTHR33499:SF38">
    <property type="match status" value="1"/>
</dbReference>
<dbReference type="PANTHER" id="PTHR33499">
    <property type="entry name" value="OS12G0282400 PROTEIN-RELATED"/>
    <property type="match status" value="1"/>
</dbReference>
<keyword evidence="2" id="KW-1185">Reference proteome</keyword>
<gene>
    <name evidence="1" type="ORF">QVD17_33316</name>
</gene>
<dbReference type="EMBL" id="JAUHHV010000009">
    <property type="protein sequence ID" value="KAK1412235.1"/>
    <property type="molecule type" value="Genomic_DNA"/>
</dbReference>
<dbReference type="AlphaFoldDB" id="A0AAD8JWG8"/>
<dbReference type="Proteomes" id="UP001229421">
    <property type="component" value="Unassembled WGS sequence"/>
</dbReference>